<gene>
    <name evidence="3" type="ORF">ACFQ2F_02750</name>
</gene>
<keyword evidence="2" id="KW-0812">Transmembrane</keyword>
<evidence type="ECO:0000313" key="4">
    <source>
        <dbReference type="Proteomes" id="UP001597102"/>
    </source>
</evidence>
<protein>
    <submittedName>
        <fullName evidence="3">FxLYD domain-containing protein</fullName>
    </submittedName>
</protein>
<feature type="region of interest" description="Disordered" evidence="1">
    <location>
        <begin position="1"/>
        <end position="24"/>
    </location>
</feature>
<reference evidence="4" key="1">
    <citation type="journal article" date="2019" name="Int. J. Syst. Evol. Microbiol.">
        <title>The Global Catalogue of Microorganisms (GCM) 10K type strain sequencing project: providing services to taxonomists for standard genome sequencing and annotation.</title>
        <authorList>
            <consortium name="The Broad Institute Genomics Platform"/>
            <consortium name="The Broad Institute Genome Sequencing Center for Infectious Disease"/>
            <person name="Wu L."/>
            <person name="Ma J."/>
        </authorList>
    </citation>
    <scope>NUCLEOTIDE SEQUENCE [LARGE SCALE GENOMIC DNA]</scope>
    <source>
        <strain evidence="4">CCUG 61697</strain>
    </source>
</reference>
<dbReference type="Proteomes" id="UP001597102">
    <property type="component" value="Unassembled WGS sequence"/>
</dbReference>
<dbReference type="NCBIfam" id="NF038353">
    <property type="entry name" value="FxLYD_dom"/>
    <property type="match status" value="1"/>
</dbReference>
<proteinExistence type="predicted"/>
<accession>A0ABW3J8C6</accession>
<feature type="transmembrane region" description="Helical" evidence="2">
    <location>
        <begin position="37"/>
        <end position="62"/>
    </location>
</feature>
<keyword evidence="2" id="KW-0472">Membrane</keyword>
<organism evidence="3 4">
    <name type="scientific">Methyloligella solikamskensis</name>
    <dbReference type="NCBI Taxonomy" id="1177756"/>
    <lineage>
        <taxon>Bacteria</taxon>
        <taxon>Pseudomonadati</taxon>
        <taxon>Pseudomonadota</taxon>
        <taxon>Alphaproteobacteria</taxon>
        <taxon>Hyphomicrobiales</taxon>
        <taxon>Hyphomicrobiaceae</taxon>
        <taxon>Methyloligella</taxon>
    </lineage>
</organism>
<keyword evidence="2" id="KW-1133">Transmembrane helix</keyword>
<name>A0ABW3J8C6_9HYPH</name>
<dbReference type="EMBL" id="JBHTJO010000001">
    <property type="protein sequence ID" value="MFD0986013.1"/>
    <property type="molecule type" value="Genomic_DNA"/>
</dbReference>
<dbReference type="RefSeq" id="WP_379090576.1">
    <property type="nucleotide sequence ID" value="NZ_JBHTJO010000001.1"/>
</dbReference>
<evidence type="ECO:0000256" key="1">
    <source>
        <dbReference type="SAM" id="MobiDB-lite"/>
    </source>
</evidence>
<evidence type="ECO:0000256" key="2">
    <source>
        <dbReference type="SAM" id="Phobius"/>
    </source>
</evidence>
<comment type="caution">
    <text evidence="3">The sequence shown here is derived from an EMBL/GenBank/DDBJ whole genome shotgun (WGS) entry which is preliminary data.</text>
</comment>
<sequence>MTTPVVTEPRKEGGLKAKLGRSGEGRPGQGALLVAGWSILGLVVVGVLAIFLLMPAAVMAALPGSGHLYQAMGIAPVEQAGLGFDGVTYKWTRYQGQRMLQVEGQIVNFTDAEASVPNVLIALLDGDGEKISEWMAPGSETNVAAQGRSEFATQIPSPPDTVRSFRVRFQKEG</sequence>
<evidence type="ECO:0000313" key="3">
    <source>
        <dbReference type="EMBL" id="MFD0986013.1"/>
    </source>
</evidence>
<keyword evidence="4" id="KW-1185">Reference proteome</keyword>
<dbReference type="InterPro" id="IPR047676">
    <property type="entry name" value="FxLYD_dom"/>
</dbReference>